<evidence type="ECO:0000256" key="1">
    <source>
        <dbReference type="ARBA" id="ARBA00022654"/>
    </source>
</evidence>
<accession>A0A3B1DX13</accession>
<evidence type="ECO:0008006" key="6">
    <source>
        <dbReference type="Google" id="ProtNLM"/>
    </source>
</evidence>
<keyword evidence="4" id="KW-0071">Autoinducer synthesis</keyword>
<evidence type="ECO:0000313" key="5">
    <source>
        <dbReference type="EMBL" id="VAX33407.1"/>
    </source>
</evidence>
<dbReference type="PROSITE" id="PS51187">
    <property type="entry name" value="AUTOINDUCER_SYNTH_2"/>
    <property type="match status" value="1"/>
</dbReference>
<name>A0A3B1DX13_9ZZZZ</name>
<protein>
    <recommendedName>
        <fullName evidence="6">Acyl-homoserine-lactone synthase</fullName>
    </recommendedName>
</protein>
<dbReference type="GO" id="GO:0009372">
    <property type="term" value="P:quorum sensing"/>
    <property type="evidence" value="ECO:0007669"/>
    <property type="project" value="UniProtKB-KW"/>
</dbReference>
<dbReference type="PRINTS" id="PR01549">
    <property type="entry name" value="AUTOINDCRSYN"/>
</dbReference>
<dbReference type="InterPro" id="IPR001690">
    <property type="entry name" value="Autoind_synthase"/>
</dbReference>
<reference evidence="5" key="1">
    <citation type="submission" date="2018-06" db="EMBL/GenBank/DDBJ databases">
        <authorList>
            <person name="Zhirakovskaya E."/>
        </authorList>
    </citation>
    <scope>NUCLEOTIDE SEQUENCE</scope>
</reference>
<keyword evidence="2" id="KW-0808">Transferase</keyword>
<organism evidence="5">
    <name type="scientific">hydrothermal vent metagenome</name>
    <dbReference type="NCBI Taxonomy" id="652676"/>
    <lineage>
        <taxon>unclassified sequences</taxon>
        <taxon>metagenomes</taxon>
        <taxon>ecological metagenomes</taxon>
    </lineage>
</organism>
<keyword evidence="1" id="KW-0673">Quorum sensing</keyword>
<dbReference type="PANTHER" id="PTHR39322">
    <property type="entry name" value="ACYL-HOMOSERINE-LACTONE SYNTHASE"/>
    <property type="match status" value="1"/>
</dbReference>
<dbReference type="InterPro" id="IPR016181">
    <property type="entry name" value="Acyl_CoA_acyltransferase"/>
</dbReference>
<gene>
    <name evidence="5" type="ORF">MNBD_NITROSPIRAE03-927</name>
</gene>
<evidence type="ECO:0000256" key="3">
    <source>
        <dbReference type="ARBA" id="ARBA00022691"/>
    </source>
</evidence>
<dbReference type="EMBL" id="UOGI01000178">
    <property type="protein sequence ID" value="VAX33407.1"/>
    <property type="molecule type" value="Genomic_DNA"/>
</dbReference>
<dbReference type="GO" id="GO:0016740">
    <property type="term" value="F:transferase activity"/>
    <property type="evidence" value="ECO:0007669"/>
    <property type="project" value="UniProtKB-KW"/>
</dbReference>
<proteinExistence type="predicted"/>
<dbReference type="Gene3D" id="3.40.630.30">
    <property type="match status" value="1"/>
</dbReference>
<dbReference type="GO" id="GO:0007165">
    <property type="term" value="P:signal transduction"/>
    <property type="evidence" value="ECO:0007669"/>
    <property type="project" value="TreeGrafter"/>
</dbReference>
<sequence length="229" mass="27004">MICEGDFIVKNLAYEREEIQAYHLRYRIFCRELRWVSEKEVLLEIDDYDNYAVFFGVLDRENRLLAYLRLIMPEKPFMIEKEFLPLVGPEHKIKRESNRAEISRLCVAPEARNAKVAGNSGTYGISTFLFKGVYHWCIKNGIRYLYAVAEEKVYRLFCAKGFPYRLIGCPKTMPDGVTAMAVIMDWREFEISGSVKRPKMMRWFTQYQSAVAQLQWQQHASWSQHRAFA</sequence>
<dbReference type="AlphaFoldDB" id="A0A3B1DX13"/>
<keyword evidence="3" id="KW-0949">S-adenosyl-L-methionine</keyword>
<dbReference type="PANTHER" id="PTHR39322:SF1">
    <property type="entry name" value="ISOVALERYL-HOMOSERINE LACTONE SYNTHASE"/>
    <property type="match status" value="1"/>
</dbReference>
<dbReference type="Pfam" id="PF00765">
    <property type="entry name" value="Autoind_synth"/>
    <property type="match status" value="1"/>
</dbReference>
<evidence type="ECO:0000256" key="2">
    <source>
        <dbReference type="ARBA" id="ARBA00022679"/>
    </source>
</evidence>
<evidence type="ECO:0000256" key="4">
    <source>
        <dbReference type="ARBA" id="ARBA00022929"/>
    </source>
</evidence>
<dbReference type="SUPFAM" id="SSF55729">
    <property type="entry name" value="Acyl-CoA N-acyltransferases (Nat)"/>
    <property type="match status" value="1"/>
</dbReference>